<keyword evidence="1" id="KW-0732">Signal</keyword>
<feature type="signal peptide" evidence="1">
    <location>
        <begin position="1"/>
        <end position="33"/>
    </location>
</feature>
<sequence>MRCAGIARLSGRVSLLGVMIAAASFVLVSVVHAADIQELTDKLPRAYIGEFLWDGDKTVQSVVFTFDKVRALNEQNAEASGCGSYQVGRQVTTIKIRMFVKLPDLQVEIFEQSPEGSGAFETGGSHRGTLSSDLQRIDAQWTTTASGQRGQLHLRATTSAACEPAASI</sequence>
<dbReference type="AlphaFoldDB" id="A0A109JHA7"/>
<evidence type="ECO:0008006" key="4">
    <source>
        <dbReference type="Google" id="ProtNLM"/>
    </source>
</evidence>
<name>A0A109JHA7_9BRAD</name>
<comment type="caution">
    <text evidence="2">The sequence shown here is derived from an EMBL/GenBank/DDBJ whole genome shotgun (WGS) entry which is preliminary data.</text>
</comment>
<proteinExistence type="predicted"/>
<dbReference type="OrthoDB" id="8225697at2"/>
<gene>
    <name evidence="2" type="ORF">AS156_17640</name>
</gene>
<evidence type="ECO:0000256" key="1">
    <source>
        <dbReference type="SAM" id="SignalP"/>
    </source>
</evidence>
<accession>A0A109JHA7</accession>
<reference evidence="2 3" key="1">
    <citation type="submission" date="2015-11" db="EMBL/GenBank/DDBJ databases">
        <title>Draft Genome Sequence of the Strain BR 10303 (Bradyrhizobium sp.) isolated from nodules of Centrolobium paraense.</title>
        <authorList>
            <person name="Zelli J.E."/>
            <person name="Simoes-Araujo J.L."/>
            <person name="Barauna A.C."/>
            <person name="Silva K."/>
        </authorList>
    </citation>
    <scope>NUCLEOTIDE SEQUENCE [LARGE SCALE GENOMIC DNA]</scope>
    <source>
        <strain evidence="2 3">BR 10303</strain>
    </source>
</reference>
<evidence type="ECO:0000313" key="3">
    <source>
        <dbReference type="Proteomes" id="UP000057737"/>
    </source>
</evidence>
<keyword evidence="3" id="KW-1185">Reference proteome</keyword>
<feature type="chain" id="PRO_5007136806" description="DUF2541 domain-containing protein" evidence="1">
    <location>
        <begin position="34"/>
        <end position="168"/>
    </location>
</feature>
<protein>
    <recommendedName>
        <fullName evidence="4">DUF2541 domain-containing protein</fullName>
    </recommendedName>
</protein>
<dbReference type="Proteomes" id="UP000057737">
    <property type="component" value="Unassembled WGS sequence"/>
</dbReference>
<evidence type="ECO:0000313" key="2">
    <source>
        <dbReference type="EMBL" id="KWV48823.1"/>
    </source>
</evidence>
<organism evidence="2 3">
    <name type="scientific">Bradyrhizobium macuxiense</name>
    <dbReference type="NCBI Taxonomy" id="1755647"/>
    <lineage>
        <taxon>Bacteria</taxon>
        <taxon>Pseudomonadati</taxon>
        <taxon>Pseudomonadota</taxon>
        <taxon>Alphaproteobacteria</taxon>
        <taxon>Hyphomicrobiales</taxon>
        <taxon>Nitrobacteraceae</taxon>
        <taxon>Bradyrhizobium</taxon>
    </lineage>
</organism>
<dbReference type="EMBL" id="LNCU01000106">
    <property type="protein sequence ID" value="KWV48823.1"/>
    <property type="molecule type" value="Genomic_DNA"/>
</dbReference>